<dbReference type="Proteomes" id="UP001326715">
    <property type="component" value="Chromosome"/>
</dbReference>
<accession>A0ABZ0XR15</accession>
<protein>
    <submittedName>
        <fullName evidence="1">Uncharacterized protein</fullName>
    </submittedName>
</protein>
<dbReference type="EMBL" id="CP140154">
    <property type="protein sequence ID" value="WQG92831.1"/>
    <property type="molecule type" value="Genomic_DNA"/>
</dbReference>
<proteinExistence type="predicted"/>
<reference evidence="1 2" key="1">
    <citation type="submission" date="2023-11" db="EMBL/GenBank/DDBJ databases">
        <title>MicrobeMod: A computational toolkit for identifying prokaryotic methylation and restriction-modification with nanopore sequencing.</title>
        <authorList>
            <person name="Crits-Christoph A."/>
            <person name="Kang S.C."/>
            <person name="Lee H."/>
            <person name="Ostrov N."/>
        </authorList>
    </citation>
    <scope>NUCLEOTIDE SEQUENCE [LARGE SCALE GENOMIC DNA]</scope>
    <source>
        <strain evidence="1 2">ATCC 23090</strain>
    </source>
</reference>
<evidence type="ECO:0000313" key="1">
    <source>
        <dbReference type="EMBL" id="WQG92831.1"/>
    </source>
</evidence>
<sequence length="43" mass="4504">MQRYVILAAFMGGGQVKSIGALGVTAIFPADKPQISRLLKEAG</sequence>
<keyword evidence="2" id="KW-1185">Reference proteome</keyword>
<gene>
    <name evidence="1" type="ORF">SR876_15030</name>
</gene>
<evidence type="ECO:0000313" key="2">
    <source>
        <dbReference type="Proteomes" id="UP001326715"/>
    </source>
</evidence>
<name>A0ABZ0XR15_9BACT</name>
<dbReference type="RefSeq" id="WP_262487759.1">
    <property type="nucleotide sequence ID" value="NZ_CP139972.1"/>
</dbReference>
<organism evidence="1 2">
    <name type="scientific">Chitinophaga sancti</name>
    <dbReference type="NCBI Taxonomy" id="1004"/>
    <lineage>
        <taxon>Bacteria</taxon>
        <taxon>Pseudomonadati</taxon>
        <taxon>Bacteroidota</taxon>
        <taxon>Chitinophagia</taxon>
        <taxon>Chitinophagales</taxon>
        <taxon>Chitinophagaceae</taxon>
        <taxon>Chitinophaga</taxon>
    </lineage>
</organism>